<evidence type="ECO:0000256" key="1">
    <source>
        <dbReference type="SAM" id="Coils"/>
    </source>
</evidence>
<evidence type="ECO:0000313" key="3">
    <source>
        <dbReference type="Proteomes" id="UP001491552"/>
    </source>
</evidence>
<protein>
    <recommendedName>
        <fullName evidence="4">ATPase</fullName>
    </recommendedName>
</protein>
<dbReference type="RefSeq" id="WP_349135480.1">
    <property type="nucleotide sequence ID" value="NZ_JBBMFF010000187.1"/>
</dbReference>
<keyword evidence="3" id="KW-1185">Reference proteome</keyword>
<feature type="coiled-coil region" evidence="1">
    <location>
        <begin position="66"/>
        <end position="147"/>
    </location>
</feature>
<organism evidence="2 3">
    <name type="scientific">Faecousia intestinalis</name>
    <dbReference type="NCBI Taxonomy" id="3133167"/>
    <lineage>
        <taxon>Bacteria</taxon>
        <taxon>Bacillati</taxon>
        <taxon>Bacillota</taxon>
        <taxon>Clostridia</taxon>
        <taxon>Eubacteriales</taxon>
        <taxon>Oscillospiraceae</taxon>
        <taxon>Faecousia</taxon>
    </lineage>
</organism>
<evidence type="ECO:0008006" key="4">
    <source>
        <dbReference type="Google" id="ProtNLM"/>
    </source>
</evidence>
<sequence length="166" mass="18676">MNEHGIEELIGTLYEMVQDARSVPFSSDKCAVEREKVLDLLDEISNQLPGELKQAKTIVDSRSELITNAKREAENIMKSAQAQARQLVSQEAIYLEAKNQANDMVRAAQDKIKELKKVTNDYVDDSLRRTEEAVAEALSEIRNSRSKFRALVNPQAKNNSAIIEDV</sequence>
<keyword evidence="1" id="KW-0175">Coiled coil</keyword>
<reference evidence="2 3" key="1">
    <citation type="submission" date="2024-03" db="EMBL/GenBank/DDBJ databases">
        <title>Human intestinal bacterial collection.</title>
        <authorList>
            <person name="Pauvert C."/>
            <person name="Hitch T.C.A."/>
            <person name="Clavel T."/>
        </authorList>
    </citation>
    <scope>NUCLEOTIDE SEQUENCE [LARGE SCALE GENOMIC DNA]</scope>
    <source>
        <strain evidence="2 3">CLA-AA-H192</strain>
    </source>
</reference>
<dbReference type="EMBL" id="JBBMFF010000187">
    <property type="protein sequence ID" value="MEQ2510800.1"/>
    <property type="molecule type" value="Genomic_DNA"/>
</dbReference>
<name>A0ABV1G5W9_9FIRM</name>
<dbReference type="Proteomes" id="UP001491552">
    <property type="component" value="Unassembled WGS sequence"/>
</dbReference>
<accession>A0ABV1G5W9</accession>
<evidence type="ECO:0000313" key="2">
    <source>
        <dbReference type="EMBL" id="MEQ2510800.1"/>
    </source>
</evidence>
<gene>
    <name evidence="2" type="ORF">WMO66_05995</name>
</gene>
<comment type="caution">
    <text evidence="2">The sequence shown here is derived from an EMBL/GenBank/DDBJ whole genome shotgun (WGS) entry which is preliminary data.</text>
</comment>
<proteinExistence type="predicted"/>